<keyword evidence="4 6" id="KW-0274">FAD</keyword>
<evidence type="ECO:0000259" key="8">
    <source>
        <dbReference type="Pfam" id="PF02770"/>
    </source>
</evidence>
<name>A0A1Y3PL11_9BACI</name>
<dbReference type="PANTHER" id="PTHR43292">
    <property type="entry name" value="ACYL-COA DEHYDROGENASE"/>
    <property type="match status" value="1"/>
</dbReference>
<protein>
    <recommendedName>
        <fullName evidence="12">Acyl-CoA dehydrogenase</fullName>
    </recommendedName>
</protein>
<evidence type="ECO:0000256" key="3">
    <source>
        <dbReference type="ARBA" id="ARBA00022630"/>
    </source>
</evidence>
<dbReference type="InterPro" id="IPR052161">
    <property type="entry name" value="Mycobact_Acyl-CoA_DH"/>
</dbReference>
<dbReference type="Pfam" id="PF00441">
    <property type="entry name" value="Acyl-CoA_dh_1"/>
    <property type="match status" value="1"/>
</dbReference>
<dbReference type="FunFam" id="2.40.110.10:FF:000011">
    <property type="entry name" value="Acyl-CoA dehydrogenase FadE34"/>
    <property type="match status" value="1"/>
</dbReference>
<dbReference type="Pfam" id="PF02770">
    <property type="entry name" value="Acyl-CoA_dh_M"/>
    <property type="match status" value="1"/>
</dbReference>
<dbReference type="InterPro" id="IPR006091">
    <property type="entry name" value="Acyl-CoA_Oxase/DH_mid-dom"/>
</dbReference>
<dbReference type="InterPro" id="IPR036250">
    <property type="entry name" value="AcylCo_DH-like_C"/>
</dbReference>
<dbReference type="InterPro" id="IPR013786">
    <property type="entry name" value="AcylCoA_DH/ox_N"/>
</dbReference>
<dbReference type="Gene3D" id="1.10.540.10">
    <property type="entry name" value="Acyl-CoA dehydrogenase/oxidase, N-terminal domain"/>
    <property type="match status" value="1"/>
</dbReference>
<dbReference type="InterPro" id="IPR046373">
    <property type="entry name" value="Acyl-CoA_Oxase/DH_mid-dom_sf"/>
</dbReference>
<feature type="domain" description="Acyl-CoA dehydrogenase/oxidase C-terminal" evidence="7">
    <location>
        <begin position="229"/>
        <end position="385"/>
    </location>
</feature>
<reference evidence="11" key="1">
    <citation type="submission" date="2016-06" db="EMBL/GenBank/DDBJ databases">
        <authorList>
            <person name="Nascimento L."/>
            <person name="Pereira R.V."/>
            <person name="Martins L.F."/>
            <person name="Quaggio R.B."/>
            <person name="Silva A.M."/>
            <person name="Setubal J.C."/>
        </authorList>
    </citation>
    <scope>NUCLEOTIDE SEQUENCE [LARGE SCALE GENOMIC DNA]</scope>
</reference>
<comment type="cofactor">
    <cofactor evidence="1 6">
        <name>FAD</name>
        <dbReference type="ChEBI" id="CHEBI:57692"/>
    </cofactor>
</comment>
<evidence type="ECO:0000256" key="4">
    <source>
        <dbReference type="ARBA" id="ARBA00022827"/>
    </source>
</evidence>
<evidence type="ECO:0000256" key="1">
    <source>
        <dbReference type="ARBA" id="ARBA00001974"/>
    </source>
</evidence>
<evidence type="ECO:0000313" key="11">
    <source>
        <dbReference type="Proteomes" id="UP000196475"/>
    </source>
</evidence>
<dbReference type="Gene3D" id="1.20.140.10">
    <property type="entry name" value="Butyryl-CoA Dehydrogenase, subunit A, domain 3"/>
    <property type="match status" value="1"/>
</dbReference>
<dbReference type="AlphaFoldDB" id="A0A1Y3PL11"/>
<dbReference type="PANTHER" id="PTHR43292:SF3">
    <property type="entry name" value="ACYL-COA DEHYDROGENASE FADE29"/>
    <property type="match status" value="1"/>
</dbReference>
<feature type="domain" description="Acyl-CoA oxidase/dehydrogenase middle" evidence="8">
    <location>
        <begin position="124"/>
        <end position="206"/>
    </location>
</feature>
<dbReference type="InterPro" id="IPR009075">
    <property type="entry name" value="AcylCo_DH/oxidase_C"/>
</dbReference>
<dbReference type="Gene3D" id="2.40.110.10">
    <property type="entry name" value="Butyryl-CoA Dehydrogenase, subunit A, domain 2"/>
    <property type="match status" value="1"/>
</dbReference>
<dbReference type="InterPro" id="IPR009100">
    <property type="entry name" value="AcylCoA_DH/oxidase_NM_dom_sf"/>
</dbReference>
<evidence type="ECO:0000256" key="6">
    <source>
        <dbReference type="RuleBase" id="RU362125"/>
    </source>
</evidence>
<dbReference type="SUPFAM" id="SSF56645">
    <property type="entry name" value="Acyl-CoA dehydrogenase NM domain-like"/>
    <property type="match status" value="1"/>
</dbReference>
<dbReference type="InterPro" id="IPR037069">
    <property type="entry name" value="AcylCoA_DH/ox_N_sf"/>
</dbReference>
<keyword evidence="5 6" id="KW-0560">Oxidoreductase</keyword>
<feature type="domain" description="Acyl-CoA dehydrogenase/oxidase N-terminal" evidence="9">
    <location>
        <begin position="6"/>
        <end position="120"/>
    </location>
</feature>
<comment type="caution">
    <text evidence="10">The sequence shown here is derived from an EMBL/GenBank/DDBJ whole genome shotgun (WGS) entry which is preliminary data.</text>
</comment>
<sequence>MNFRLTKEQEAFREEVRAFLAEAWPEGKRSFFPDNRPEAYQEEVRFRRQMGERGYLSLAWPKKYGGQERTPMEQFLFHWEIAYAGAPFPSTAVGIVAPTLMRYGSEEQKRTYLPKISSGEIDFCLGYTEPEAGSDLAALQTRAVREGDHYVVSGQKIFTSGAHEAEYCWLAVRTDPDAPKHQGISLLIADMSAPGIEVQPLWTMGNLRTNIVFWDEVRIPVSQRVGEENKGWYYLATALDYERINLFPGPVSSVVRQFERFVQVCTQTRRGQQLLSQDPGVRRRLVRLSAELQALILLNFKNAWIVDTGKVPNVEASVLKVYNAEFRQKLADAAMEVLGPYAQLEASSPYALSEGLWEWLPRFNVFMSIGGGADEIQRNIIAQRGLGLPRREG</sequence>
<accession>A0A1Y3PL11</accession>
<dbReference type="EMBL" id="LZRT01000085">
    <property type="protein sequence ID" value="OUM86837.1"/>
    <property type="molecule type" value="Genomic_DNA"/>
</dbReference>
<dbReference type="SUPFAM" id="SSF47203">
    <property type="entry name" value="Acyl-CoA dehydrogenase C-terminal domain-like"/>
    <property type="match status" value="1"/>
</dbReference>
<dbReference type="Pfam" id="PF02771">
    <property type="entry name" value="Acyl-CoA_dh_N"/>
    <property type="match status" value="1"/>
</dbReference>
<dbReference type="GO" id="GO:0016627">
    <property type="term" value="F:oxidoreductase activity, acting on the CH-CH group of donors"/>
    <property type="evidence" value="ECO:0007669"/>
    <property type="project" value="InterPro"/>
</dbReference>
<comment type="similarity">
    <text evidence="2 6">Belongs to the acyl-CoA dehydrogenase family.</text>
</comment>
<keyword evidence="3 6" id="KW-0285">Flavoprotein</keyword>
<organism evidence="10 11">
    <name type="scientific">Bacillus thermozeamaize</name>
    <dbReference type="NCBI Taxonomy" id="230954"/>
    <lineage>
        <taxon>Bacteria</taxon>
        <taxon>Bacillati</taxon>
        <taxon>Bacillota</taxon>
        <taxon>Bacilli</taxon>
        <taxon>Bacillales</taxon>
        <taxon>Bacillaceae</taxon>
        <taxon>Bacillus</taxon>
    </lineage>
</organism>
<evidence type="ECO:0000256" key="5">
    <source>
        <dbReference type="ARBA" id="ARBA00023002"/>
    </source>
</evidence>
<evidence type="ECO:0000313" key="10">
    <source>
        <dbReference type="EMBL" id="OUM86837.1"/>
    </source>
</evidence>
<gene>
    <name evidence="10" type="ORF">BAA01_15520</name>
</gene>
<evidence type="ECO:0008006" key="12">
    <source>
        <dbReference type="Google" id="ProtNLM"/>
    </source>
</evidence>
<evidence type="ECO:0000259" key="9">
    <source>
        <dbReference type="Pfam" id="PF02771"/>
    </source>
</evidence>
<proteinExistence type="inferred from homology"/>
<dbReference type="Proteomes" id="UP000196475">
    <property type="component" value="Unassembled WGS sequence"/>
</dbReference>
<evidence type="ECO:0000256" key="2">
    <source>
        <dbReference type="ARBA" id="ARBA00009347"/>
    </source>
</evidence>
<evidence type="ECO:0000259" key="7">
    <source>
        <dbReference type="Pfam" id="PF00441"/>
    </source>
</evidence>
<dbReference type="GO" id="GO:0005886">
    <property type="term" value="C:plasma membrane"/>
    <property type="evidence" value="ECO:0007669"/>
    <property type="project" value="TreeGrafter"/>
</dbReference>
<dbReference type="GO" id="GO:0050660">
    <property type="term" value="F:flavin adenine dinucleotide binding"/>
    <property type="evidence" value="ECO:0007669"/>
    <property type="project" value="InterPro"/>
</dbReference>